<feature type="compositionally biased region" description="Basic and acidic residues" evidence="1">
    <location>
        <begin position="18"/>
        <end position="31"/>
    </location>
</feature>
<evidence type="ECO:0000313" key="2">
    <source>
        <dbReference type="EMBL" id="POM80283.1"/>
    </source>
</evidence>
<feature type="compositionally biased region" description="Basic and acidic residues" evidence="1">
    <location>
        <begin position="87"/>
        <end position="96"/>
    </location>
</feature>
<accession>A0A2P4YR40</accession>
<dbReference type="AlphaFoldDB" id="A0A2P4YR40"/>
<feature type="region of interest" description="Disordered" evidence="1">
    <location>
        <begin position="75"/>
        <end position="96"/>
    </location>
</feature>
<protein>
    <submittedName>
        <fullName evidence="2">Uncharacterized protein</fullName>
    </submittedName>
</protein>
<reference evidence="2 3" key="1">
    <citation type="journal article" date="2017" name="Genome Biol. Evol.">
        <title>Phytophthora megakarya and P. palmivora, closely related causal agents of cacao black pod rot, underwent increases in genome sizes and gene numbers by different mechanisms.</title>
        <authorList>
            <person name="Ali S.S."/>
            <person name="Shao J."/>
            <person name="Lary D.J."/>
            <person name="Kronmiller B."/>
            <person name="Shen D."/>
            <person name="Strem M.D."/>
            <person name="Amoako-Attah I."/>
            <person name="Akrofi A.Y."/>
            <person name="Begoude B.A."/>
            <person name="Ten Hoopen G.M."/>
            <person name="Coulibaly K."/>
            <person name="Kebe B.I."/>
            <person name="Melnick R.L."/>
            <person name="Guiltinan M.J."/>
            <person name="Tyler B.M."/>
            <person name="Meinhardt L.W."/>
            <person name="Bailey B.A."/>
        </authorList>
    </citation>
    <scope>NUCLEOTIDE SEQUENCE [LARGE SCALE GENOMIC DNA]</scope>
    <source>
        <strain evidence="3">sbr112.9</strain>
    </source>
</reference>
<gene>
    <name evidence="2" type="ORF">PHPALM_1899</name>
</gene>
<feature type="compositionally biased region" description="Basic and acidic residues" evidence="1">
    <location>
        <begin position="51"/>
        <end position="63"/>
    </location>
</feature>
<dbReference type="Proteomes" id="UP000237271">
    <property type="component" value="Unassembled WGS sequence"/>
</dbReference>
<organism evidence="2 3">
    <name type="scientific">Phytophthora palmivora</name>
    <dbReference type="NCBI Taxonomy" id="4796"/>
    <lineage>
        <taxon>Eukaryota</taxon>
        <taxon>Sar</taxon>
        <taxon>Stramenopiles</taxon>
        <taxon>Oomycota</taxon>
        <taxon>Peronosporomycetes</taxon>
        <taxon>Peronosporales</taxon>
        <taxon>Peronosporaceae</taxon>
        <taxon>Phytophthora</taxon>
    </lineage>
</organism>
<name>A0A2P4YR40_9STRA</name>
<keyword evidence="3" id="KW-1185">Reference proteome</keyword>
<proteinExistence type="predicted"/>
<feature type="compositionally biased region" description="Polar residues" evidence="1">
    <location>
        <begin position="33"/>
        <end position="47"/>
    </location>
</feature>
<sequence length="138" mass="14662">MENVRRDTALRFTYEAVAKSDDGGEEAERPATRISTPMTSAESSTRNVVDPQEKWQASKDGDDAMKKVLLSGEGGEAMEELSLSEEGATRKTDAATKKSEVAAMLELGTELTDNVVAELGSMAKVATRGEASACSTGR</sequence>
<comment type="caution">
    <text evidence="2">The sequence shown here is derived from an EMBL/GenBank/DDBJ whole genome shotgun (WGS) entry which is preliminary data.</text>
</comment>
<evidence type="ECO:0000313" key="3">
    <source>
        <dbReference type="Proteomes" id="UP000237271"/>
    </source>
</evidence>
<dbReference type="EMBL" id="NCKW01000568">
    <property type="protein sequence ID" value="POM80283.1"/>
    <property type="molecule type" value="Genomic_DNA"/>
</dbReference>
<evidence type="ECO:0000256" key="1">
    <source>
        <dbReference type="SAM" id="MobiDB-lite"/>
    </source>
</evidence>
<feature type="region of interest" description="Disordered" evidence="1">
    <location>
        <begin position="16"/>
        <end position="63"/>
    </location>
</feature>